<evidence type="ECO:0000313" key="1">
    <source>
        <dbReference type="EMBL" id="QNG50614.1"/>
    </source>
</evidence>
<sequence length="75" mass="7795">MTDGQTLAGAIAAALRHELTDLHPALVDGVARVAARISVQNLPLVLGSMPEDLMPQTRPDLSVVRETGVPETGPG</sequence>
<name>A0A7G7MCV3_9PSEU</name>
<dbReference type="KEGG" id="ppel:H6H00_20600"/>
<proteinExistence type="predicted"/>
<accession>A0A7G7MCV3</accession>
<organism evidence="1 2">
    <name type="scientific">Pseudonocardia petroleophila</name>
    <dbReference type="NCBI Taxonomy" id="37331"/>
    <lineage>
        <taxon>Bacteria</taxon>
        <taxon>Bacillati</taxon>
        <taxon>Actinomycetota</taxon>
        <taxon>Actinomycetes</taxon>
        <taxon>Pseudonocardiales</taxon>
        <taxon>Pseudonocardiaceae</taxon>
        <taxon>Pseudonocardia</taxon>
    </lineage>
</organism>
<dbReference type="RefSeq" id="WP_185717376.1">
    <property type="nucleotide sequence ID" value="NZ_BAAAWI010000001.1"/>
</dbReference>
<dbReference type="AlphaFoldDB" id="A0A7G7MCV3"/>
<gene>
    <name evidence="1" type="ORF">H6H00_20600</name>
</gene>
<protein>
    <submittedName>
        <fullName evidence="1">Uncharacterized protein</fullName>
    </submittedName>
</protein>
<dbReference type="Proteomes" id="UP000515728">
    <property type="component" value="Chromosome"/>
</dbReference>
<keyword evidence="2" id="KW-1185">Reference proteome</keyword>
<dbReference type="EMBL" id="CP060131">
    <property type="protein sequence ID" value="QNG50614.1"/>
    <property type="molecule type" value="Genomic_DNA"/>
</dbReference>
<reference evidence="1 2" key="1">
    <citation type="submission" date="2020-08" db="EMBL/GenBank/DDBJ databases">
        <authorList>
            <person name="Mo P."/>
        </authorList>
    </citation>
    <scope>NUCLEOTIDE SEQUENCE [LARGE SCALE GENOMIC DNA]</scope>
    <source>
        <strain evidence="1 2">CGMCC 4.1532</strain>
    </source>
</reference>
<evidence type="ECO:0000313" key="2">
    <source>
        <dbReference type="Proteomes" id="UP000515728"/>
    </source>
</evidence>